<dbReference type="Pfam" id="PF00005">
    <property type="entry name" value="ABC_tran"/>
    <property type="match status" value="2"/>
</dbReference>
<protein>
    <recommendedName>
        <fullName evidence="15">P-loop containing nucleoside triphosphate hydrolase protein</fullName>
    </recommendedName>
</protein>
<dbReference type="PANTHER" id="PTHR24223">
    <property type="entry name" value="ATP-BINDING CASSETTE SUB-FAMILY C"/>
    <property type="match status" value="1"/>
</dbReference>
<evidence type="ECO:0000256" key="4">
    <source>
        <dbReference type="ARBA" id="ARBA00022737"/>
    </source>
</evidence>
<feature type="transmembrane region" description="Helical" evidence="10">
    <location>
        <begin position="971"/>
        <end position="997"/>
    </location>
</feature>
<keyword evidence="6" id="KW-0067">ATP-binding</keyword>
<dbReference type="SUPFAM" id="SSF52540">
    <property type="entry name" value="P-loop containing nucleoside triphosphate hydrolases"/>
    <property type="match status" value="2"/>
</dbReference>
<evidence type="ECO:0000313" key="13">
    <source>
        <dbReference type="EMBL" id="AOW00891.1"/>
    </source>
</evidence>
<dbReference type="RefSeq" id="XP_068137981.1">
    <property type="nucleotide sequence ID" value="XM_068281880.1"/>
</dbReference>
<dbReference type="InterPro" id="IPR050173">
    <property type="entry name" value="ABC_transporter_C-like"/>
</dbReference>
<feature type="domain" description="ABC transporter" evidence="11">
    <location>
        <begin position="1089"/>
        <end position="1314"/>
    </location>
</feature>
<dbReference type="InterPro" id="IPR011527">
    <property type="entry name" value="ABC1_TM_dom"/>
</dbReference>
<feature type="transmembrane region" description="Helical" evidence="10">
    <location>
        <begin position="450"/>
        <end position="468"/>
    </location>
</feature>
<evidence type="ECO:0000313" key="14">
    <source>
        <dbReference type="Proteomes" id="UP000182444"/>
    </source>
</evidence>
<keyword evidence="9" id="KW-0325">Glycoprotein</keyword>
<feature type="domain" description="ABC transmembrane type-1" evidence="12">
    <location>
        <begin position="229"/>
        <end position="507"/>
    </location>
</feature>
<dbReference type="GO" id="GO:0140359">
    <property type="term" value="F:ABC-type transporter activity"/>
    <property type="evidence" value="ECO:0007669"/>
    <property type="project" value="InterPro"/>
</dbReference>
<evidence type="ECO:0000256" key="9">
    <source>
        <dbReference type="ARBA" id="ARBA00023180"/>
    </source>
</evidence>
<sequence length="1318" mass="146340">MIIGVSMASVAGQMIPLTQIDPKYYDLRPQAAQTGLLLVPAVFALSLIAYGHKAVKWQLTNTLLVLQIILLIPLYQFGPVWELGCAIAGTLVMLYRESSTIHLSYHIALIAFSFSLVVANINRHLTHAFMGELGCQTVSAICLVANSLILCYLQPSSEFYSNLTFGWLQKTLDRDIVTQDSLEKTPDALITENAFSDFKSFQRKYPEGTSFSTLIQKRYTWWYIKASTFFLGEVLFPFAQPLLLKSLIVQVTSYDEKQNSKYMSRAFTLILALAGIDFLATLAATKFRRQVTTMALHMMVGLGAFIQDKIFRLETMPESSGDIINHFATDITNVLHVPYYFDQLWKAPLQLIVCTFFLYQLLSYAVFWGLLVLAICGPVSYFLAKTQSMVYRKMQSQRSARYSLVGQMLKNIKTLKFYTLEKHTFDTIRDIRSREINTLKRVNQIKLFDTFLWHTCIFLCSFVSLYMFREQHGGKLTLDVVFPTMVLFQILQQPFKVLPTNVSLLVESVVSLKRVSGFLDHPEDGVDRESLNLEETSQQIIDDLNNNVDLISIIGKVGSGKSTLLDMIVQKSPQAVAYMTQGHFLLNASIKDNIIFGSNLDEERYKTVLYQCALVPDLANLSHGDQTLIGDKGLSLSGGQQARISMARALYSGYTMCLDDPLAALDQHVQNHVIRHALAYAESQMVMATNSHKLLDYGRVYNLDTRGQAAIAAKKNLEDLREPNVVPQDINVQPPASLQQEEITTSGRVNWSVYRRYFQEFGFFTFTVFMIFAIGFAGLGVAAGLAISRANVFYYLMFGLVAGLSEIISNLIFLKGSCSVGLKMHYRLLTCVITSPLAFFVSTPMGRVLNRLTADLKLTDEEVANNGRLFVYSCIEAAFGLGLIVAAAPLSIIFVAGLLMLYKHYEAIYVKTSRELKRIVAATSSPILTILGESIDGRHVISAYSRQPYMSGRLCEALDENNKARFIQGNLGYWLGLRLKGIGCGIIFVAGALSLFALGSGQLSVALLSLTMTYALGITKHLDAIVSSLIMVETNSVSVERIVEWMGNEKQDPLDTDVEANGSSGIPYPSEIDLLSDKPPQKIFTKGHVQIEGWNVFYGDTQVLKNINLDIPGGTKLAIVGRTGSGKSTLVNSLFRLVEPRTGEVDIDGYNIAKVPLLDLRANMAIIPQDCQVFAGTVRLNLDPHDIHTDEELVSALRSCSLDFALDMHLSEDGSNISTGQQQLLCLGRAVLKKAAVVCLDEATSSVDKDTEKVVGSVLQNAFANSTVITIAHRLETVIDSDKICVLDKGEVVEYGSPSELLAKKGLFYELHKSNRLD</sequence>
<feature type="transmembrane region" description="Helical" evidence="10">
    <location>
        <begin position="265"/>
        <end position="285"/>
    </location>
</feature>
<dbReference type="PANTHER" id="PTHR24223:SF443">
    <property type="entry name" value="MULTIDRUG-RESISTANCE LIKE PROTEIN 1, ISOFORM I"/>
    <property type="match status" value="1"/>
</dbReference>
<dbReference type="EMBL" id="CP017553">
    <property type="protein sequence ID" value="AOW00891.1"/>
    <property type="molecule type" value="Genomic_DNA"/>
</dbReference>
<dbReference type="Gene3D" id="3.40.50.300">
    <property type="entry name" value="P-loop containing nucleotide triphosphate hydrolases"/>
    <property type="match status" value="2"/>
</dbReference>
<dbReference type="Proteomes" id="UP000182444">
    <property type="component" value="Chromosome 1A"/>
</dbReference>
<feature type="domain" description="ABC transmembrane type-1" evidence="12">
    <location>
        <begin position="766"/>
        <end position="1034"/>
    </location>
</feature>
<dbReference type="InterPro" id="IPR044726">
    <property type="entry name" value="ABCC_6TM_D2"/>
</dbReference>
<name>A0A1D8N5H7_YARLL</name>
<dbReference type="SMART" id="SM00382">
    <property type="entry name" value="AAA"/>
    <property type="match status" value="2"/>
</dbReference>
<keyword evidence="2" id="KW-0813">Transport</keyword>
<dbReference type="InterPro" id="IPR036640">
    <property type="entry name" value="ABC1_TM_sf"/>
</dbReference>
<evidence type="ECO:0000256" key="8">
    <source>
        <dbReference type="ARBA" id="ARBA00023136"/>
    </source>
</evidence>
<feature type="transmembrane region" description="Helical" evidence="10">
    <location>
        <begin position="31"/>
        <end position="50"/>
    </location>
</feature>
<keyword evidence="7 10" id="KW-1133">Transmembrane helix</keyword>
<keyword evidence="5" id="KW-0547">Nucleotide-binding</keyword>
<organism evidence="13 14">
    <name type="scientific">Yarrowia lipolytica</name>
    <name type="common">Candida lipolytica</name>
    <dbReference type="NCBI Taxonomy" id="4952"/>
    <lineage>
        <taxon>Eukaryota</taxon>
        <taxon>Fungi</taxon>
        <taxon>Dikarya</taxon>
        <taxon>Ascomycota</taxon>
        <taxon>Saccharomycotina</taxon>
        <taxon>Dipodascomycetes</taxon>
        <taxon>Dipodascales</taxon>
        <taxon>Dipodascales incertae sedis</taxon>
        <taxon>Yarrowia</taxon>
    </lineage>
</organism>
<dbReference type="InterPro" id="IPR003593">
    <property type="entry name" value="AAA+_ATPase"/>
</dbReference>
<dbReference type="Pfam" id="PF00664">
    <property type="entry name" value="ABC_membrane"/>
    <property type="match status" value="2"/>
</dbReference>
<evidence type="ECO:0008006" key="15">
    <source>
        <dbReference type="Google" id="ProtNLM"/>
    </source>
</evidence>
<dbReference type="CDD" id="cd03244">
    <property type="entry name" value="ABCC_MRP_domain2"/>
    <property type="match status" value="1"/>
</dbReference>
<proteinExistence type="predicted"/>
<dbReference type="CDD" id="cd18580">
    <property type="entry name" value="ABC_6TM_ABCC_D2"/>
    <property type="match status" value="1"/>
</dbReference>
<evidence type="ECO:0000256" key="5">
    <source>
        <dbReference type="ARBA" id="ARBA00022741"/>
    </source>
</evidence>
<reference evidence="13 14" key="1">
    <citation type="journal article" date="2016" name="PLoS ONE">
        <title>Sequence Assembly of Yarrowia lipolytica Strain W29/CLIB89 Shows Transposable Element Diversity.</title>
        <authorList>
            <person name="Magnan C."/>
            <person name="Yu J."/>
            <person name="Chang I."/>
            <person name="Jahn E."/>
            <person name="Kanomata Y."/>
            <person name="Wu J."/>
            <person name="Zeller M."/>
            <person name="Oakes M."/>
            <person name="Baldi P."/>
            <person name="Sandmeyer S."/>
        </authorList>
    </citation>
    <scope>NUCLEOTIDE SEQUENCE [LARGE SCALE GENOMIC DNA]</scope>
    <source>
        <strain evidence="14">CLIB89(W29)</strain>
    </source>
</reference>
<feature type="transmembrane region" description="Helical" evidence="10">
    <location>
        <begin position="101"/>
        <end position="121"/>
    </location>
</feature>
<accession>A0A1D8N5H7</accession>
<dbReference type="FunFam" id="1.20.1560.10:FF:000013">
    <property type="entry name" value="ABC transporter C family member 2"/>
    <property type="match status" value="1"/>
</dbReference>
<feature type="transmembrane region" description="Helical" evidence="10">
    <location>
        <begin position="361"/>
        <end position="384"/>
    </location>
</feature>
<keyword evidence="4" id="KW-0677">Repeat</keyword>
<feature type="transmembrane region" description="Helical" evidence="10">
    <location>
        <begin position="826"/>
        <end position="849"/>
    </location>
</feature>
<feature type="transmembrane region" description="Helical" evidence="10">
    <location>
        <begin position="62"/>
        <end position="81"/>
    </location>
</feature>
<feature type="domain" description="ABC transporter" evidence="11">
    <location>
        <begin position="510"/>
        <end position="732"/>
    </location>
</feature>
<evidence type="ECO:0000256" key="6">
    <source>
        <dbReference type="ARBA" id="ARBA00022840"/>
    </source>
</evidence>
<comment type="subcellular location">
    <subcellularLocation>
        <location evidence="1">Vacuole membrane</location>
        <topology evidence="1">Multi-pass membrane protein</topology>
    </subcellularLocation>
</comment>
<feature type="transmembrane region" description="Helical" evidence="10">
    <location>
        <begin position="221"/>
        <end position="244"/>
    </location>
</feature>
<dbReference type="Gene3D" id="1.20.1560.10">
    <property type="entry name" value="ABC transporter type 1, transmembrane domain"/>
    <property type="match status" value="2"/>
</dbReference>
<feature type="transmembrane region" description="Helical" evidence="10">
    <location>
        <begin position="761"/>
        <end position="787"/>
    </location>
</feature>
<dbReference type="InterPro" id="IPR003439">
    <property type="entry name" value="ABC_transporter-like_ATP-bd"/>
</dbReference>
<dbReference type="InterPro" id="IPR017871">
    <property type="entry name" value="ABC_transporter-like_CS"/>
</dbReference>
<feature type="transmembrane region" description="Helical" evidence="10">
    <location>
        <begin position="869"/>
        <end position="902"/>
    </location>
</feature>
<dbReference type="GO" id="GO:0000329">
    <property type="term" value="C:fungal-type vacuole membrane"/>
    <property type="evidence" value="ECO:0007669"/>
    <property type="project" value="UniProtKB-ARBA"/>
</dbReference>
<dbReference type="FunFam" id="3.40.50.300:FF:001172">
    <property type="entry name" value="Cystic fibrosis transmembrane conductance regulator"/>
    <property type="match status" value="1"/>
</dbReference>
<dbReference type="GeneID" id="2906474"/>
<evidence type="ECO:0000256" key="1">
    <source>
        <dbReference type="ARBA" id="ARBA00004128"/>
    </source>
</evidence>
<keyword evidence="3 10" id="KW-0812">Transmembrane</keyword>
<dbReference type="SUPFAM" id="SSF90123">
    <property type="entry name" value="ABC transporter transmembrane region"/>
    <property type="match status" value="2"/>
</dbReference>
<keyword evidence="8 10" id="KW-0472">Membrane</keyword>
<dbReference type="VEuPathDB" id="FungiDB:YALI1_A20558g"/>
<feature type="transmembrane region" description="Helical" evidence="10">
    <location>
        <begin position="793"/>
        <end position="814"/>
    </location>
</feature>
<dbReference type="GO" id="GO:0005524">
    <property type="term" value="F:ATP binding"/>
    <property type="evidence" value="ECO:0007669"/>
    <property type="project" value="UniProtKB-KW"/>
</dbReference>
<dbReference type="PROSITE" id="PS50893">
    <property type="entry name" value="ABC_TRANSPORTER_2"/>
    <property type="match status" value="2"/>
</dbReference>
<dbReference type="InterPro" id="IPR027417">
    <property type="entry name" value="P-loop_NTPase"/>
</dbReference>
<evidence type="ECO:0000256" key="2">
    <source>
        <dbReference type="ARBA" id="ARBA00022448"/>
    </source>
</evidence>
<evidence type="ECO:0000256" key="10">
    <source>
        <dbReference type="SAM" id="Phobius"/>
    </source>
</evidence>
<dbReference type="eggNOG" id="KOG0054">
    <property type="taxonomic scope" value="Eukaryota"/>
</dbReference>
<gene>
    <name evidence="13" type="ORF">YALI1_A20558g</name>
</gene>
<dbReference type="GO" id="GO:0016887">
    <property type="term" value="F:ATP hydrolysis activity"/>
    <property type="evidence" value="ECO:0007669"/>
    <property type="project" value="InterPro"/>
</dbReference>
<dbReference type="CDD" id="cd18579">
    <property type="entry name" value="ABC_6TM_ABCC_D1"/>
    <property type="match status" value="1"/>
</dbReference>
<evidence type="ECO:0000259" key="12">
    <source>
        <dbReference type="PROSITE" id="PS50929"/>
    </source>
</evidence>
<evidence type="ECO:0000259" key="11">
    <source>
        <dbReference type="PROSITE" id="PS50893"/>
    </source>
</evidence>
<evidence type="ECO:0000256" key="7">
    <source>
        <dbReference type="ARBA" id="ARBA00022989"/>
    </source>
</evidence>
<evidence type="ECO:0000256" key="3">
    <source>
        <dbReference type="ARBA" id="ARBA00022692"/>
    </source>
</evidence>
<dbReference type="PROSITE" id="PS00211">
    <property type="entry name" value="ABC_TRANSPORTER_1"/>
    <property type="match status" value="1"/>
</dbReference>
<dbReference type="VEuPathDB" id="FungiDB:YALI0_A19580g"/>
<dbReference type="PROSITE" id="PS50929">
    <property type="entry name" value="ABC_TM1F"/>
    <property type="match status" value="2"/>
</dbReference>
<dbReference type="InterPro" id="IPR044746">
    <property type="entry name" value="ABCC_6TM_D1"/>
</dbReference>